<dbReference type="GO" id="GO:0015074">
    <property type="term" value="P:DNA integration"/>
    <property type="evidence" value="ECO:0007669"/>
    <property type="project" value="InterPro"/>
</dbReference>
<dbReference type="InterPro" id="IPR011010">
    <property type="entry name" value="DNA_brk_join_enz"/>
</dbReference>
<organism evidence="3 4">
    <name type="scientific">Symbiodinium pilosum</name>
    <name type="common">Dinoflagellate</name>
    <dbReference type="NCBI Taxonomy" id="2952"/>
    <lineage>
        <taxon>Eukaryota</taxon>
        <taxon>Sar</taxon>
        <taxon>Alveolata</taxon>
        <taxon>Dinophyceae</taxon>
        <taxon>Suessiales</taxon>
        <taxon>Symbiodiniaceae</taxon>
        <taxon>Symbiodinium</taxon>
    </lineage>
</organism>
<keyword evidence="1" id="KW-0233">DNA recombination</keyword>
<proteinExistence type="predicted"/>
<dbReference type="Gene3D" id="1.10.443.10">
    <property type="entry name" value="Intergrase catalytic core"/>
    <property type="match status" value="1"/>
</dbReference>
<dbReference type="SUPFAM" id="SSF56349">
    <property type="entry name" value="DNA breaking-rejoining enzymes"/>
    <property type="match status" value="1"/>
</dbReference>
<feature type="region of interest" description="Disordered" evidence="2">
    <location>
        <begin position="524"/>
        <end position="550"/>
    </location>
</feature>
<evidence type="ECO:0000313" key="3">
    <source>
        <dbReference type="EMBL" id="CAE7259024.1"/>
    </source>
</evidence>
<gene>
    <name evidence="3" type="primary">DNMT3B</name>
    <name evidence="3" type="ORF">SPIL2461_LOCUS5367</name>
</gene>
<evidence type="ECO:0000313" key="4">
    <source>
        <dbReference type="Proteomes" id="UP000649617"/>
    </source>
</evidence>
<protein>
    <submittedName>
        <fullName evidence="3">DNMT3B protein</fullName>
    </submittedName>
</protein>
<reference evidence="3" key="1">
    <citation type="submission" date="2021-02" db="EMBL/GenBank/DDBJ databases">
        <authorList>
            <person name="Dougan E. K."/>
            <person name="Rhodes N."/>
            <person name="Thang M."/>
            <person name="Chan C."/>
        </authorList>
    </citation>
    <scope>NUCLEOTIDE SEQUENCE</scope>
</reference>
<keyword evidence="4" id="KW-1185">Reference proteome</keyword>
<dbReference type="AlphaFoldDB" id="A0A812MBX1"/>
<dbReference type="InterPro" id="IPR013762">
    <property type="entry name" value="Integrase-like_cat_sf"/>
</dbReference>
<dbReference type="Proteomes" id="UP000649617">
    <property type="component" value="Unassembled WGS sequence"/>
</dbReference>
<dbReference type="EMBL" id="CAJNIZ010007558">
    <property type="protein sequence ID" value="CAE7259024.1"/>
    <property type="molecule type" value="Genomic_DNA"/>
</dbReference>
<accession>A0A812MBX1</accession>
<sequence>MVGAAELDMAFASGALSAWADTSMTAPEEVYDRVFEGARHAVIDLEAALSPRDRGLLRPLLDLLTGLKLNESKPVATAVLVPGMHGVFSAREWGQANPTELEIINTALPRLQALARPLGPVDLAVVRLIELTVDCQVSPTCVQHFSVFIPLALLIQELAPVLFEHGVREVQDIMAHAAALLVSGVESWKLEAIVRGRLETTLALAPGRPDHPVGEVRQKASWAAALEAALPQNRQASLEALQAAGLAATTRPSVDSRLKSWRELSAAWAFPVNAELVRCIGASLRAGGYHSCSLYFSAATSHQLRTLALPIGEETRFIIRDTVRAIKRGLGPAKLKDSFDFEVLRALVRLEEALRAFDKRDMAAAVDLCIICTWYMLREIEISNARAHHLYLSDPDSVHLLLPVSKTESQGSLTVRSYVCVCRARQEPLCPYHCAKRHLERLRLAGVETSAENYLFPGQDGGHTLRVSGTQYLAALNVPLAQIQLQGRWCSRPIDRYVQLAPLLRLPQNIRAAAALGSLPAPSYFATDEEPATPPARRRRRGRADPAPDEPLPLLILDEFALAAPHTGITMDQVRAEIAKAIPPVRENLIVQPRRRVAHAIGVPEAQNEVHRWRTTCGWGYGWSSFYRVQADSLGPELRRCRRCFPEAGCPSSSSSSSSSSSGSSSS</sequence>
<dbReference type="GO" id="GO:0006310">
    <property type="term" value="P:DNA recombination"/>
    <property type="evidence" value="ECO:0007669"/>
    <property type="project" value="UniProtKB-KW"/>
</dbReference>
<evidence type="ECO:0000256" key="1">
    <source>
        <dbReference type="ARBA" id="ARBA00023172"/>
    </source>
</evidence>
<dbReference type="GO" id="GO:0003677">
    <property type="term" value="F:DNA binding"/>
    <property type="evidence" value="ECO:0007669"/>
    <property type="project" value="InterPro"/>
</dbReference>
<dbReference type="OrthoDB" id="447521at2759"/>
<feature type="region of interest" description="Disordered" evidence="2">
    <location>
        <begin position="647"/>
        <end position="667"/>
    </location>
</feature>
<name>A0A812MBX1_SYMPI</name>
<evidence type="ECO:0000256" key="2">
    <source>
        <dbReference type="SAM" id="MobiDB-lite"/>
    </source>
</evidence>
<feature type="compositionally biased region" description="Low complexity" evidence="2">
    <location>
        <begin position="652"/>
        <end position="667"/>
    </location>
</feature>
<comment type="caution">
    <text evidence="3">The sequence shown here is derived from an EMBL/GenBank/DDBJ whole genome shotgun (WGS) entry which is preliminary data.</text>
</comment>